<dbReference type="GO" id="GO:0035091">
    <property type="term" value="F:phosphatidylinositol binding"/>
    <property type="evidence" value="ECO:0007669"/>
    <property type="project" value="TreeGrafter"/>
</dbReference>
<dbReference type="InterPro" id="IPR051702">
    <property type="entry name" value="SH3_domain_YSC84-like"/>
</dbReference>
<name>A0A6P2CVJ0_9BACT</name>
<reference evidence="4 5" key="1">
    <citation type="submission" date="2019-05" db="EMBL/GenBank/DDBJ databases">
        <authorList>
            <consortium name="Science for Life Laboratories"/>
        </authorList>
    </citation>
    <scope>NUCLEOTIDE SEQUENCE [LARGE SCALE GENOMIC DNA]</scope>
    <source>
        <strain evidence="4">Soil9</strain>
    </source>
</reference>
<dbReference type="KEGG" id="gms:SOIL9_45560"/>
<dbReference type="EMBL" id="LR593886">
    <property type="protein sequence ID" value="VTR93158.1"/>
    <property type="molecule type" value="Genomic_DNA"/>
</dbReference>
<dbReference type="RefSeq" id="WP_162667931.1">
    <property type="nucleotide sequence ID" value="NZ_LR593886.1"/>
</dbReference>
<feature type="chain" id="PRO_5027077872" description="Ysc84 actin-binding domain-containing protein" evidence="2">
    <location>
        <begin position="21"/>
        <end position="261"/>
    </location>
</feature>
<evidence type="ECO:0000256" key="2">
    <source>
        <dbReference type="SAM" id="SignalP"/>
    </source>
</evidence>
<dbReference type="Pfam" id="PF04366">
    <property type="entry name" value="Ysc84"/>
    <property type="match status" value="1"/>
</dbReference>
<proteinExistence type="predicted"/>
<evidence type="ECO:0000256" key="1">
    <source>
        <dbReference type="SAM" id="MobiDB-lite"/>
    </source>
</evidence>
<evidence type="ECO:0000259" key="3">
    <source>
        <dbReference type="Pfam" id="PF04366"/>
    </source>
</evidence>
<organism evidence="4 5">
    <name type="scientific">Gemmata massiliana</name>
    <dbReference type="NCBI Taxonomy" id="1210884"/>
    <lineage>
        <taxon>Bacteria</taxon>
        <taxon>Pseudomonadati</taxon>
        <taxon>Planctomycetota</taxon>
        <taxon>Planctomycetia</taxon>
        <taxon>Gemmatales</taxon>
        <taxon>Gemmataceae</taxon>
        <taxon>Gemmata</taxon>
    </lineage>
</organism>
<accession>A0A6P2CVJ0</accession>
<dbReference type="Proteomes" id="UP000464178">
    <property type="component" value="Chromosome"/>
</dbReference>
<dbReference type="PANTHER" id="PTHR15629">
    <property type="entry name" value="SH3YL1 PROTEIN"/>
    <property type="match status" value="1"/>
</dbReference>
<feature type="domain" description="Ysc84 actin-binding" evidence="3">
    <location>
        <begin position="99"/>
        <end position="192"/>
    </location>
</feature>
<keyword evidence="5" id="KW-1185">Reference proteome</keyword>
<sequence>MCRYLLAAFTLALFVAPASALPPSNARTLENSEEVLESLSKIPLKGIPAKLLADAQGVAIIPRVIKAGFVFGGRGGHGVVLAKDKDGNWGDPVFIDLGGASVGFQAGVESTDVVLVFRNRKSLDRLLEGKGKLTLGADAAIAAGPVGRMAAAATDGKLEAEIVSYSRSRGLFAGVSLDGAVIHANANSNAMLQQPGRETERKLAENLKAKLMDMSKEKPMLVAPPTLGAPVPVPPAVGGPVPTPAPSSYPPPLTIPLPQRP</sequence>
<dbReference type="InterPro" id="IPR007461">
    <property type="entry name" value="Ysc84_actin-binding"/>
</dbReference>
<dbReference type="AlphaFoldDB" id="A0A6P2CVJ0"/>
<dbReference type="PANTHER" id="PTHR15629:SF2">
    <property type="entry name" value="SH3 DOMAIN-CONTAINING YSC84-LIKE PROTEIN 1"/>
    <property type="match status" value="1"/>
</dbReference>
<feature type="region of interest" description="Disordered" evidence="1">
    <location>
        <begin position="232"/>
        <end position="261"/>
    </location>
</feature>
<evidence type="ECO:0000313" key="5">
    <source>
        <dbReference type="Proteomes" id="UP000464178"/>
    </source>
</evidence>
<protein>
    <recommendedName>
        <fullName evidence="3">Ysc84 actin-binding domain-containing protein</fullName>
    </recommendedName>
</protein>
<keyword evidence="2" id="KW-0732">Signal</keyword>
<feature type="signal peptide" evidence="2">
    <location>
        <begin position="1"/>
        <end position="20"/>
    </location>
</feature>
<gene>
    <name evidence="4" type="ORF">SOIL9_45560</name>
</gene>
<evidence type="ECO:0000313" key="4">
    <source>
        <dbReference type="EMBL" id="VTR93158.1"/>
    </source>
</evidence>
<dbReference type="CDD" id="cd11524">
    <property type="entry name" value="SYLF"/>
    <property type="match status" value="1"/>
</dbReference>